<name>A0ABR4AXI4_9LECA</name>
<protein>
    <submittedName>
        <fullName evidence="1">Uncharacterized protein</fullName>
    </submittedName>
</protein>
<evidence type="ECO:0000313" key="1">
    <source>
        <dbReference type="EMBL" id="KAL2050369.1"/>
    </source>
</evidence>
<keyword evidence="2" id="KW-1185">Reference proteome</keyword>
<organism evidence="1 2">
    <name type="scientific">Lepraria finkii</name>
    <dbReference type="NCBI Taxonomy" id="1340010"/>
    <lineage>
        <taxon>Eukaryota</taxon>
        <taxon>Fungi</taxon>
        <taxon>Dikarya</taxon>
        <taxon>Ascomycota</taxon>
        <taxon>Pezizomycotina</taxon>
        <taxon>Lecanoromycetes</taxon>
        <taxon>OSLEUM clade</taxon>
        <taxon>Lecanoromycetidae</taxon>
        <taxon>Lecanorales</taxon>
        <taxon>Lecanorineae</taxon>
        <taxon>Stereocaulaceae</taxon>
        <taxon>Lepraria</taxon>
    </lineage>
</organism>
<proteinExistence type="predicted"/>
<dbReference type="Proteomes" id="UP001590951">
    <property type="component" value="Unassembled WGS sequence"/>
</dbReference>
<accession>A0ABR4AXI4</accession>
<reference evidence="1 2" key="1">
    <citation type="submission" date="2024-09" db="EMBL/GenBank/DDBJ databases">
        <title>Rethinking Asexuality: The Enigmatic Case of Functional Sexual Genes in Lepraria (Stereocaulaceae).</title>
        <authorList>
            <person name="Doellman M."/>
            <person name="Sun Y."/>
            <person name="Barcenas-Pena A."/>
            <person name="Lumbsch H.T."/>
            <person name="Grewe F."/>
        </authorList>
    </citation>
    <scope>NUCLEOTIDE SEQUENCE [LARGE SCALE GENOMIC DNA]</scope>
    <source>
        <strain evidence="1 2">Grewe 0041</strain>
    </source>
</reference>
<gene>
    <name evidence="1" type="ORF">ABVK25_009341</name>
</gene>
<evidence type="ECO:0000313" key="2">
    <source>
        <dbReference type="Proteomes" id="UP001590951"/>
    </source>
</evidence>
<comment type="caution">
    <text evidence="1">The sequence shown here is derived from an EMBL/GenBank/DDBJ whole genome shotgun (WGS) entry which is preliminary data.</text>
</comment>
<dbReference type="EMBL" id="JBHFEH010000048">
    <property type="protein sequence ID" value="KAL2050369.1"/>
    <property type="molecule type" value="Genomic_DNA"/>
</dbReference>
<sequence>MGESSVVTRGGQNADTKNLRRYLKTEARRAVTLQLVAGGAFRDSSSFSRHISQFGNRIFMNWSMPYGAMRSSAARAADHVSLLSAIVVTTSPSPNGASSPTAVAVRAMTAIDRARLFVEGRHNDLLKIN</sequence>